<reference evidence="2" key="1">
    <citation type="submission" date="2017-04" db="EMBL/GenBank/DDBJ databases">
        <authorList>
            <person name="Porter S."/>
            <person name="Friesen M.L."/>
            <person name="Faber-Hammond J."/>
        </authorList>
    </citation>
    <scope>NUCLEOTIDE SEQUENCE</scope>
    <source>
        <strain evidence="2">Str16</strain>
    </source>
</reference>
<dbReference type="RefSeq" id="WP_011976340.1">
    <property type="nucleotide sequence ID" value="NZ_ATYC01000022.1"/>
</dbReference>
<evidence type="ECO:0000259" key="1">
    <source>
        <dbReference type="PROSITE" id="PS51664"/>
    </source>
</evidence>
<proteinExistence type="predicted"/>
<dbReference type="Proteomes" id="UP001190825">
    <property type="component" value="Unassembled WGS sequence"/>
</dbReference>
<feature type="domain" description="YcaO" evidence="1">
    <location>
        <begin position="71"/>
        <end position="404"/>
    </location>
</feature>
<dbReference type="PANTHER" id="PTHR37809:SF1">
    <property type="entry name" value="RIBOSOMAL PROTEIN S12 METHYLTHIOTRANSFERASE ACCESSORY FACTOR YCAO"/>
    <property type="match status" value="1"/>
</dbReference>
<reference evidence="2 5" key="2">
    <citation type="journal article" date="2018" name="FEMS Microbiol. Ecol.">
        <title>Co-invading symbiotic mutualists of Medicago polymorpha retain high ancestral diversity and contain diverse accessory genomes.</title>
        <authorList>
            <person name="Porter S.S."/>
            <person name="Faber-Hammond J.J."/>
            <person name="Friesen M.L."/>
        </authorList>
    </citation>
    <scope>NUCLEOTIDE SEQUENCE [LARGE SCALE GENOMIC DNA]</scope>
    <source>
        <strain evidence="2 5">Str16</strain>
    </source>
</reference>
<evidence type="ECO:0000313" key="5">
    <source>
        <dbReference type="Proteomes" id="UP001190825"/>
    </source>
</evidence>
<evidence type="ECO:0000313" key="4">
    <source>
        <dbReference type="Proteomes" id="UP000507954"/>
    </source>
</evidence>
<dbReference type="OMA" id="TRDARYW"/>
<dbReference type="PANTHER" id="PTHR37809">
    <property type="entry name" value="RIBOSOMAL PROTEIN S12 METHYLTHIOTRANSFERASE ACCESSORY FACTOR YCAO"/>
    <property type="match status" value="1"/>
</dbReference>
<protein>
    <recommendedName>
        <fullName evidence="1">YcaO domain-containing protein</fullName>
    </recommendedName>
</protein>
<dbReference type="Gene3D" id="3.30.160.660">
    <property type="match status" value="1"/>
</dbReference>
<reference evidence="3 4" key="3">
    <citation type="submission" date="2019-06" db="EMBL/GenBank/DDBJ databases">
        <authorList>
            <person name="Le Quere A."/>
            <person name="Colella S."/>
        </authorList>
    </citation>
    <scope>NUCLEOTIDE SEQUENCE [LARGE SCALE GENOMIC DNA]</scope>
    <source>
        <strain evidence="3">EmedicaeMD41</strain>
    </source>
</reference>
<dbReference type="Proteomes" id="UP000507954">
    <property type="component" value="Unassembled WGS sequence"/>
</dbReference>
<dbReference type="Gene3D" id="3.30.40.250">
    <property type="match status" value="1"/>
</dbReference>
<gene>
    <name evidence="2" type="ORF">BMJ33_22075</name>
    <name evidence="3" type="ORF">EMEDMD4_270092</name>
</gene>
<dbReference type="AlphaFoldDB" id="A0A508WV95"/>
<dbReference type="PROSITE" id="PS51664">
    <property type="entry name" value="YCAO"/>
    <property type="match status" value="1"/>
</dbReference>
<name>A0A508WV95_9HYPH</name>
<organism evidence="3 4">
    <name type="scientific">Sinorhizobium medicae</name>
    <dbReference type="NCBI Taxonomy" id="110321"/>
    <lineage>
        <taxon>Bacteria</taxon>
        <taxon>Pseudomonadati</taxon>
        <taxon>Pseudomonadota</taxon>
        <taxon>Alphaproteobacteria</taxon>
        <taxon>Hyphomicrobiales</taxon>
        <taxon>Rhizobiaceae</taxon>
        <taxon>Sinorhizobium/Ensifer group</taxon>
        <taxon>Sinorhizobium</taxon>
    </lineage>
</organism>
<dbReference type="NCBIfam" id="TIGR00702">
    <property type="entry name" value="YcaO-type kinase domain"/>
    <property type="match status" value="1"/>
</dbReference>
<dbReference type="Gene3D" id="3.30.1330.230">
    <property type="match status" value="1"/>
</dbReference>
<dbReference type="EMBL" id="NBUC01000110">
    <property type="protein sequence ID" value="PLT99609.1"/>
    <property type="molecule type" value="Genomic_DNA"/>
</dbReference>
<dbReference type="InterPro" id="IPR003776">
    <property type="entry name" value="YcaO-like_dom"/>
</dbReference>
<evidence type="ECO:0000313" key="3">
    <source>
        <dbReference type="EMBL" id="VTZ61316.1"/>
    </source>
</evidence>
<dbReference type="Pfam" id="PF02624">
    <property type="entry name" value="YcaO"/>
    <property type="match status" value="1"/>
</dbReference>
<dbReference type="GeneID" id="61611550"/>
<accession>A0A508WV95</accession>
<keyword evidence="5" id="KW-1185">Reference proteome</keyword>
<sequence length="404" mass="43000">MIGFAVGSPADTRNAYSDRVLSPEETFDRVRPLLSRFGVTRIARHTGLDRIGLPVWCAYTPNARSIAVAQGKGLTDPEAKVSAVMEALERAVACEPAVGTMVATARTLRASGRTVELLPCLIAAGQQDIGPDEELAWALGSDLISGREILVPLAAALLDRTLHSRFWMSSDGLASGNVVEEAILHGLLERIERDAHVLWGISGREHRYGCCVAPESLGDAALNGLVERIGAAGLDLRLFEITSDIGIPCFLALLGPPDIATRGGGRFVEVTSGCGAHVFPARAAIRAVTEAAQSRLTFISGARDDVFPETFNRPLPELTRQAFLAEPSRRAIASPQVGGSLEALLRHTVDHLTSAGVQSAIALRLSANALPFSVVKIFVPKLENPDGDRARRFGPRALSKALAS</sequence>
<dbReference type="EMBL" id="CABFNB010000092">
    <property type="protein sequence ID" value="VTZ61316.1"/>
    <property type="molecule type" value="Genomic_DNA"/>
</dbReference>
<evidence type="ECO:0000313" key="2">
    <source>
        <dbReference type="EMBL" id="PLT99609.1"/>
    </source>
</evidence>